<dbReference type="RefSeq" id="WP_347610518.1">
    <property type="nucleotide sequence ID" value="NZ_JBDPZC010000006.1"/>
</dbReference>
<dbReference type="InterPro" id="IPR036163">
    <property type="entry name" value="HMA_dom_sf"/>
</dbReference>
<dbReference type="PROSITE" id="PS50846">
    <property type="entry name" value="HMA_2"/>
    <property type="match status" value="1"/>
</dbReference>
<feature type="region of interest" description="Disordered" evidence="1">
    <location>
        <begin position="63"/>
        <end position="84"/>
    </location>
</feature>
<dbReference type="CDD" id="cd00371">
    <property type="entry name" value="HMA"/>
    <property type="match status" value="1"/>
</dbReference>
<dbReference type="Pfam" id="PF00403">
    <property type="entry name" value="HMA"/>
    <property type="match status" value="1"/>
</dbReference>
<protein>
    <submittedName>
        <fullName evidence="3">Heavy-metal-associated domain-containing protein</fullName>
    </submittedName>
</protein>
<evidence type="ECO:0000256" key="1">
    <source>
        <dbReference type="SAM" id="MobiDB-lite"/>
    </source>
</evidence>
<reference evidence="3 4" key="1">
    <citation type="submission" date="2024-05" db="EMBL/GenBank/DDBJ databases">
        <title>Roseateles sp. 2.12 16S ribosomal RNA gene Genome sequencing and assembly.</title>
        <authorList>
            <person name="Woo H."/>
        </authorList>
    </citation>
    <scope>NUCLEOTIDE SEQUENCE [LARGE SCALE GENOMIC DNA]</scope>
    <source>
        <strain evidence="3 4">2.12</strain>
    </source>
</reference>
<proteinExistence type="predicted"/>
<evidence type="ECO:0000313" key="4">
    <source>
        <dbReference type="Proteomes" id="UP001462640"/>
    </source>
</evidence>
<comment type="caution">
    <text evidence="3">The sequence shown here is derived from an EMBL/GenBank/DDBJ whole genome shotgun (WGS) entry which is preliminary data.</text>
</comment>
<evidence type="ECO:0000259" key="2">
    <source>
        <dbReference type="PROSITE" id="PS50846"/>
    </source>
</evidence>
<dbReference type="SUPFAM" id="SSF55008">
    <property type="entry name" value="HMA, heavy metal-associated domain"/>
    <property type="match status" value="1"/>
</dbReference>
<gene>
    <name evidence="3" type="ORF">ABDJ40_13555</name>
</gene>
<feature type="domain" description="HMA" evidence="2">
    <location>
        <begin position="1"/>
        <end position="64"/>
    </location>
</feature>
<sequence length="84" mass="8814">MIAFEVNDMTCGHCVSTITKALKAVDPSAELRFDLAVHRVEIESGDGEAEAFLQAIEASGYSPVSAKGPATRTPAPTGGCCCRR</sequence>
<name>A0ABV0GFE2_9BURK</name>
<organism evidence="3 4">
    <name type="scientific">Roseateles flavus</name>
    <dbReference type="NCBI Taxonomy" id="3149041"/>
    <lineage>
        <taxon>Bacteria</taxon>
        <taxon>Pseudomonadati</taxon>
        <taxon>Pseudomonadota</taxon>
        <taxon>Betaproteobacteria</taxon>
        <taxon>Burkholderiales</taxon>
        <taxon>Sphaerotilaceae</taxon>
        <taxon>Roseateles</taxon>
    </lineage>
</organism>
<evidence type="ECO:0000313" key="3">
    <source>
        <dbReference type="EMBL" id="MEO3713785.1"/>
    </source>
</evidence>
<dbReference type="Proteomes" id="UP001462640">
    <property type="component" value="Unassembled WGS sequence"/>
</dbReference>
<dbReference type="InterPro" id="IPR006121">
    <property type="entry name" value="HMA_dom"/>
</dbReference>
<dbReference type="EMBL" id="JBDPZC010000006">
    <property type="protein sequence ID" value="MEO3713785.1"/>
    <property type="molecule type" value="Genomic_DNA"/>
</dbReference>
<keyword evidence="4" id="KW-1185">Reference proteome</keyword>
<accession>A0ABV0GFE2</accession>
<dbReference type="Gene3D" id="3.30.70.100">
    <property type="match status" value="1"/>
</dbReference>